<sequence length="284" mass="31774">MLKKNKNKKTRKKAESEEKKKKVYVEEESKRGGGKKKKSLFNLFLLFIMECSKIMPKKKKKNEQIKVMGPPTKLSAIWFPESQRGLATGFAASMNIGGNAVGFVLGPLLVPRGENFGLLLYVTLLMVGVVFVMIWCYFPARPQVMPNKAAHKALLSFSRINNDDWLHAQSLNDDSVRRQPPPPPARQSKQGLLNQKLTTSDNMTAYHSLGSGSAPDMSLDSYSHDEPVFKRSSLKHHFQTFALEIKELITQVPALLLILAGGVLACANLLPHSSLLFPFFFLNM</sequence>
<evidence type="ECO:0000313" key="7">
    <source>
        <dbReference type="EMBL" id="ETO18573.1"/>
    </source>
</evidence>
<evidence type="ECO:0000256" key="1">
    <source>
        <dbReference type="ARBA" id="ARBA00004141"/>
    </source>
</evidence>
<reference evidence="7 8" key="1">
    <citation type="journal article" date="2013" name="Curr. Biol.">
        <title>The Genome of the Foraminiferan Reticulomyxa filosa.</title>
        <authorList>
            <person name="Glockner G."/>
            <person name="Hulsmann N."/>
            <person name="Schleicher M."/>
            <person name="Noegel A.A."/>
            <person name="Eichinger L."/>
            <person name="Gallinger C."/>
            <person name="Pawlowski J."/>
            <person name="Sierra R."/>
            <person name="Euteneuer U."/>
            <person name="Pillet L."/>
            <person name="Moustafa A."/>
            <person name="Platzer M."/>
            <person name="Groth M."/>
            <person name="Szafranski K."/>
            <person name="Schliwa M."/>
        </authorList>
    </citation>
    <scope>NUCLEOTIDE SEQUENCE [LARGE SCALE GENOMIC DNA]</scope>
</reference>
<feature type="transmembrane region" description="Helical" evidence="6">
    <location>
        <begin position="254"/>
        <end position="281"/>
    </location>
</feature>
<dbReference type="InterPro" id="IPR049680">
    <property type="entry name" value="FLVCR1-2_SLC49-like"/>
</dbReference>
<dbReference type="SUPFAM" id="SSF103473">
    <property type="entry name" value="MFS general substrate transporter"/>
    <property type="match status" value="1"/>
</dbReference>
<evidence type="ECO:0000256" key="2">
    <source>
        <dbReference type="ARBA" id="ARBA00022692"/>
    </source>
</evidence>
<name>X6MX31_RETFI</name>
<dbReference type="GO" id="GO:0016020">
    <property type="term" value="C:membrane"/>
    <property type="evidence" value="ECO:0007669"/>
    <property type="project" value="UniProtKB-SubCell"/>
</dbReference>
<evidence type="ECO:0000256" key="6">
    <source>
        <dbReference type="SAM" id="Phobius"/>
    </source>
</evidence>
<keyword evidence="4 6" id="KW-0472">Membrane</keyword>
<dbReference type="Gene3D" id="1.20.1250.20">
    <property type="entry name" value="MFS general substrate transporter like domains"/>
    <property type="match status" value="1"/>
</dbReference>
<feature type="region of interest" description="Disordered" evidence="5">
    <location>
        <begin position="1"/>
        <end position="34"/>
    </location>
</feature>
<dbReference type="InterPro" id="IPR011701">
    <property type="entry name" value="MFS"/>
</dbReference>
<dbReference type="EMBL" id="ASPP01014718">
    <property type="protein sequence ID" value="ETO18573.1"/>
    <property type="molecule type" value="Genomic_DNA"/>
</dbReference>
<comment type="subcellular location">
    <subcellularLocation>
        <location evidence="1">Membrane</location>
        <topology evidence="1">Multi-pass membrane protein</topology>
    </subcellularLocation>
</comment>
<gene>
    <name evidence="7" type="ORF">RFI_18690</name>
</gene>
<dbReference type="OrthoDB" id="422206at2759"/>
<protein>
    <recommendedName>
        <fullName evidence="9">Major facilitator superfamily (MFS) profile domain-containing protein</fullName>
    </recommendedName>
</protein>
<comment type="caution">
    <text evidence="7">The sequence shown here is derived from an EMBL/GenBank/DDBJ whole genome shotgun (WGS) entry which is preliminary data.</text>
</comment>
<dbReference type="Pfam" id="PF07690">
    <property type="entry name" value="MFS_1"/>
    <property type="match status" value="1"/>
</dbReference>
<dbReference type="InterPro" id="IPR036259">
    <property type="entry name" value="MFS_trans_sf"/>
</dbReference>
<dbReference type="Proteomes" id="UP000023152">
    <property type="component" value="Unassembled WGS sequence"/>
</dbReference>
<proteinExistence type="predicted"/>
<feature type="transmembrane region" description="Helical" evidence="6">
    <location>
        <begin position="118"/>
        <end position="138"/>
    </location>
</feature>
<evidence type="ECO:0000256" key="4">
    <source>
        <dbReference type="ARBA" id="ARBA00023136"/>
    </source>
</evidence>
<dbReference type="PANTHER" id="PTHR10924">
    <property type="entry name" value="MAJOR FACILITATOR SUPERFAMILY PROTEIN-RELATED"/>
    <property type="match status" value="1"/>
</dbReference>
<feature type="compositionally biased region" description="Basic residues" evidence="5">
    <location>
        <begin position="1"/>
        <end position="12"/>
    </location>
</feature>
<dbReference type="AlphaFoldDB" id="X6MX31"/>
<evidence type="ECO:0000256" key="5">
    <source>
        <dbReference type="SAM" id="MobiDB-lite"/>
    </source>
</evidence>
<evidence type="ECO:0000313" key="8">
    <source>
        <dbReference type="Proteomes" id="UP000023152"/>
    </source>
</evidence>
<organism evidence="7 8">
    <name type="scientific">Reticulomyxa filosa</name>
    <dbReference type="NCBI Taxonomy" id="46433"/>
    <lineage>
        <taxon>Eukaryota</taxon>
        <taxon>Sar</taxon>
        <taxon>Rhizaria</taxon>
        <taxon>Retaria</taxon>
        <taxon>Foraminifera</taxon>
        <taxon>Monothalamids</taxon>
        <taxon>Reticulomyxidae</taxon>
        <taxon>Reticulomyxa</taxon>
    </lineage>
</organism>
<keyword evidence="2 6" id="KW-0812">Transmembrane</keyword>
<keyword evidence="3 6" id="KW-1133">Transmembrane helix</keyword>
<dbReference type="GO" id="GO:0022857">
    <property type="term" value="F:transmembrane transporter activity"/>
    <property type="evidence" value="ECO:0007669"/>
    <property type="project" value="InterPro"/>
</dbReference>
<feature type="compositionally biased region" description="Basic and acidic residues" evidence="5">
    <location>
        <begin position="13"/>
        <end position="31"/>
    </location>
</feature>
<accession>X6MX31</accession>
<evidence type="ECO:0000256" key="3">
    <source>
        <dbReference type="ARBA" id="ARBA00022989"/>
    </source>
</evidence>
<keyword evidence="8" id="KW-1185">Reference proteome</keyword>
<evidence type="ECO:0008006" key="9">
    <source>
        <dbReference type="Google" id="ProtNLM"/>
    </source>
</evidence>
<dbReference type="PANTHER" id="PTHR10924:SF6">
    <property type="entry name" value="SOLUTE CARRIER FAMILY 49 MEMBER A3"/>
    <property type="match status" value="1"/>
</dbReference>